<dbReference type="KEGG" id="omr:OXIME_000081"/>
<feature type="transmembrane region" description="Helical" evidence="1">
    <location>
        <begin position="83"/>
        <end position="103"/>
    </location>
</feature>
<dbReference type="EMBL" id="CP133772">
    <property type="protein sequence ID" value="WYX99549.1"/>
    <property type="molecule type" value="Genomic_DNA"/>
</dbReference>
<feature type="transmembrane region" description="Helical" evidence="1">
    <location>
        <begin position="56"/>
        <end position="77"/>
    </location>
</feature>
<reference evidence="2 3" key="1">
    <citation type="submission" date="2023-09" db="EMBL/GenBank/DDBJ databases">
        <authorList>
            <person name="Golyshina O.V."/>
            <person name="Lunev E.A."/>
            <person name="Bargiela R."/>
            <person name="Gaines M.C."/>
            <person name="Daum B."/>
            <person name="Bale N.J."/>
            <person name="Koenen M."/>
            <person name="Sinninghe Damst J.S."/>
            <person name="Yakimov M."/>
            <person name="Golyshin P.N."/>
        </authorList>
    </citation>
    <scope>NUCLEOTIDE SEQUENCE [LARGE SCALE GENOMIC DNA]</scope>
    <source>
        <strain evidence="2 3">M1</strain>
    </source>
</reference>
<keyword evidence="3" id="KW-1185">Reference proteome</keyword>
<keyword evidence="1" id="KW-1133">Transmembrane helix</keyword>
<dbReference type="GeneID" id="95966805"/>
<protein>
    <submittedName>
        <fullName evidence="2">Uncharacterized protein</fullName>
    </submittedName>
</protein>
<dbReference type="Proteomes" id="UP001451606">
    <property type="component" value="Chromosome"/>
</dbReference>
<organism evidence="2 3">
    <name type="scientific">Oxyplasma meridianum</name>
    <dbReference type="NCBI Taxonomy" id="3073602"/>
    <lineage>
        <taxon>Archaea</taxon>
        <taxon>Methanobacteriati</taxon>
        <taxon>Thermoplasmatota</taxon>
        <taxon>Thermoplasmata</taxon>
        <taxon>Thermoplasmatales</taxon>
        <taxon>Thermoplasmataceae</taxon>
        <taxon>Oxyplasma</taxon>
    </lineage>
</organism>
<dbReference type="SUPFAM" id="SSF57938">
    <property type="entry name" value="DnaJ/Hsp40 cysteine-rich domain"/>
    <property type="match status" value="1"/>
</dbReference>
<name>A0AAX4NDM8_9ARCH</name>
<dbReference type="AlphaFoldDB" id="A0AAX4NDM8"/>
<evidence type="ECO:0000256" key="1">
    <source>
        <dbReference type="SAM" id="Phobius"/>
    </source>
</evidence>
<dbReference type="Gene3D" id="6.20.20.10">
    <property type="match status" value="1"/>
</dbReference>
<keyword evidence="1" id="KW-0812">Transmembrane</keyword>
<dbReference type="RefSeq" id="WP_393971522.1">
    <property type="nucleotide sequence ID" value="NZ_CP133772.1"/>
</dbReference>
<accession>A0AAX4NDM8</accession>
<dbReference type="InterPro" id="IPR036410">
    <property type="entry name" value="HSP_DnaJ_Cys-rich_dom_sf"/>
</dbReference>
<evidence type="ECO:0000313" key="3">
    <source>
        <dbReference type="Proteomes" id="UP001451606"/>
    </source>
</evidence>
<keyword evidence="1" id="KW-0472">Membrane</keyword>
<proteinExistence type="predicted"/>
<gene>
    <name evidence="2" type="ORF">OXIME_000081</name>
</gene>
<sequence length="119" mass="13670">MRMICDACGGKGWVKDKDDHLDVCEKCWGLGYIEVSQLNLENRETKEEINRRKKSTYVVIGFLAAYYASILAISRIISLNVFVYFTLILVGYYLSSAMGRLYYNHTRGNKPKDGEKKTL</sequence>
<evidence type="ECO:0000313" key="2">
    <source>
        <dbReference type="EMBL" id="WYX99549.1"/>
    </source>
</evidence>